<evidence type="ECO:0000256" key="3">
    <source>
        <dbReference type="ARBA" id="ARBA00022801"/>
    </source>
</evidence>
<comment type="similarity">
    <text evidence="6">Belongs to the DEAD box helicase family. DDX46/PRP5 subfamily.</text>
</comment>
<evidence type="ECO:0000256" key="7">
    <source>
        <dbReference type="PROSITE-ProRule" id="PRU00552"/>
    </source>
</evidence>
<protein>
    <recommendedName>
        <fullName evidence="1">RNA helicase</fullName>
        <ecNumber evidence="1">3.6.4.13</ecNumber>
    </recommendedName>
</protein>
<evidence type="ECO:0000256" key="5">
    <source>
        <dbReference type="ARBA" id="ARBA00022840"/>
    </source>
</evidence>
<dbReference type="FunCoup" id="A0A2R5H3C4">
    <property type="interactions" value="259"/>
</dbReference>
<evidence type="ECO:0000256" key="4">
    <source>
        <dbReference type="ARBA" id="ARBA00022806"/>
    </source>
</evidence>
<feature type="region of interest" description="Disordered" evidence="8">
    <location>
        <begin position="1"/>
        <end position="210"/>
    </location>
</feature>
<evidence type="ECO:0000256" key="8">
    <source>
        <dbReference type="SAM" id="MobiDB-lite"/>
    </source>
</evidence>
<dbReference type="CDD" id="cd18787">
    <property type="entry name" value="SF2_C_DEAD"/>
    <property type="match status" value="1"/>
</dbReference>
<feature type="region of interest" description="Disordered" evidence="8">
    <location>
        <begin position="736"/>
        <end position="800"/>
    </location>
</feature>
<feature type="compositionally biased region" description="Basic and acidic residues" evidence="8">
    <location>
        <begin position="173"/>
        <end position="192"/>
    </location>
</feature>
<feature type="compositionally biased region" description="Low complexity" evidence="8">
    <location>
        <begin position="80"/>
        <end position="96"/>
    </location>
</feature>
<evidence type="ECO:0000259" key="11">
    <source>
        <dbReference type="PROSITE" id="PS51195"/>
    </source>
</evidence>
<proteinExistence type="inferred from homology"/>
<dbReference type="InterPro" id="IPR000629">
    <property type="entry name" value="RNA-helicase_DEAD-box_CS"/>
</dbReference>
<evidence type="ECO:0000256" key="1">
    <source>
        <dbReference type="ARBA" id="ARBA00012552"/>
    </source>
</evidence>
<dbReference type="EC" id="3.6.4.13" evidence="1"/>
<keyword evidence="4 12" id="KW-0347">Helicase</keyword>
<comment type="caution">
    <text evidence="12">The sequence shown here is derived from an EMBL/GenBank/DDBJ whole genome shotgun (WGS) entry which is preliminary data.</text>
</comment>
<dbReference type="AlphaFoldDB" id="A0A2R5H3C4"/>
<dbReference type="GO" id="GO:0005524">
    <property type="term" value="F:ATP binding"/>
    <property type="evidence" value="ECO:0007669"/>
    <property type="project" value="UniProtKB-KW"/>
</dbReference>
<sequence>MKLKRVGISRARTRNPEDDEDEDEAGHAARRRAQKGAMAFMKRPGDASAAKGPSHAETNDDEANNMDDGEEVDPLDAYMAQLGQSASGSGSGSSLGPARDATENDDAASPAARAITLEEIMSEIKSDVDTAGDANDARDRKKGSGTARKAQREERNEQGSFHAAFLQAARARRAAEEEETRRLRAERAKEAEAASAELQKAEPVVGRGGSAGEDGVGIMGEDDGEQDAVLAELSKPSVSAIDLLKEKARKKELAPVDHSKIEYEPFTKDFYVEAPSLRAMPEGLVDLTRKELEITIRGARPLPKPIEQWAQCGLSDRIMNVLQRRGWETPFAIQRQAIPAIMSGRDLIGVAKTGSGKTLAFVVPMVRHVLDQRALEPGEGPIALIMAPARELAVQINEEVKKFARACQVNSLCCYGGVGVKDQISALKRGVEILVATPGRLIDLLTANNGRLLSLQRVTYIVLDEADRMFDMGFEPQITKVIRNTRPTRQIVMFSATFPPLVERVASEVLKERPTIIVVGGRAKPPSNIKHLVEVREPHDKFPRLLQILGEWYDEDHQILVFVKTQASCDKLFQQLVQIGYSCLTLHGGKDQIDRDNTITDFKNKVTTLMLATGVAARGLDVADLRLVINFDVPNHLEELIHRIGRTGRAGRDGTAFTFIAPDEAMYAPDLVKALRDAKQEIPPEVLALSESYKRKIVAGEAKFRSSGYRGSGFKFTEDEKTASAKQQELLRKAEEVNLGIRGDEDSSQSAVEDPAAAESARHEESVARATRLAEKFAASGAPEQAGGASSSSSSSSNASGAADSALARVRQSVAAAVERVKDASSQFTEFIIINDYPTKVRWKMTHKDTLNAITDKTGAGITVKGQYSAPGTSHTASEPPLFLLVEGGSSYDVARAATELRRILEETTRDVAALPSGTSSRYKVL</sequence>
<evidence type="ECO:0000259" key="10">
    <source>
        <dbReference type="PROSITE" id="PS51194"/>
    </source>
</evidence>
<feature type="compositionally biased region" description="Basic residues" evidence="8">
    <location>
        <begin position="1"/>
        <end position="13"/>
    </location>
</feature>
<accession>A0A2R5H3C4</accession>
<dbReference type="FunFam" id="3.40.50.300:FF:000079">
    <property type="entry name" value="probable ATP-dependent RNA helicase DDX17"/>
    <property type="match status" value="1"/>
</dbReference>
<dbReference type="GO" id="GO:0016787">
    <property type="term" value="F:hydrolase activity"/>
    <property type="evidence" value="ECO:0007669"/>
    <property type="project" value="UniProtKB-KW"/>
</dbReference>
<keyword evidence="2" id="KW-0547">Nucleotide-binding</keyword>
<dbReference type="InterPro" id="IPR014001">
    <property type="entry name" value="Helicase_ATP-bd"/>
</dbReference>
<dbReference type="Pfam" id="PF00271">
    <property type="entry name" value="Helicase_C"/>
    <property type="match status" value="1"/>
</dbReference>
<evidence type="ECO:0000313" key="13">
    <source>
        <dbReference type="Proteomes" id="UP000241890"/>
    </source>
</evidence>
<dbReference type="InterPro" id="IPR027417">
    <property type="entry name" value="P-loop_NTPase"/>
</dbReference>
<keyword evidence="13" id="KW-1185">Reference proteome</keyword>
<evidence type="ECO:0000256" key="6">
    <source>
        <dbReference type="ARBA" id="ARBA00038511"/>
    </source>
</evidence>
<feature type="domain" description="DEAD-box RNA helicase Q" evidence="11">
    <location>
        <begin position="307"/>
        <end position="335"/>
    </location>
</feature>
<dbReference type="PROSITE" id="PS00039">
    <property type="entry name" value="DEAD_ATP_HELICASE"/>
    <property type="match status" value="1"/>
</dbReference>
<dbReference type="Pfam" id="PF00270">
    <property type="entry name" value="DEAD"/>
    <property type="match status" value="1"/>
</dbReference>
<dbReference type="Pfam" id="PF23469">
    <property type="entry name" value="KH_12"/>
    <property type="match status" value="1"/>
</dbReference>
<keyword evidence="5" id="KW-0067">ATP-binding</keyword>
<dbReference type="OrthoDB" id="196131at2759"/>
<dbReference type="PROSITE" id="PS51194">
    <property type="entry name" value="HELICASE_CTER"/>
    <property type="match status" value="1"/>
</dbReference>
<feature type="domain" description="Helicase ATP-binding" evidence="9">
    <location>
        <begin position="338"/>
        <end position="516"/>
    </location>
</feature>
<reference evidence="12 13" key="1">
    <citation type="submission" date="2017-12" db="EMBL/GenBank/DDBJ databases">
        <title>Sequencing, de novo assembly and annotation of complete genome of a new Thraustochytrid species, strain FCC1311.</title>
        <authorList>
            <person name="Sedici K."/>
            <person name="Godart F."/>
            <person name="Aiese Cigliano R."/>
            <person name="Sanseverino W."/>
            <person name="Barakat M."/>
            <person name="Ortet P."/>
            <person name="Marechal E."/>
            <person name="Cagnac O."/>
            <person name="Amato A."/>
        </authorList>
    </citation>
    <scope>NUCLEOTIDE SEQUENCE [LARGE SCALE GENOMIC DNA]</scope>
</reference>
<evidence type="ECO:0000256" key="2">
    <source>
        <dbReference type="ARBA" id="ARBA00022741"/>
    </source>
</evidence>
<dbReference type="GO" id="GO:0003724">
    <property type="term" value="F:RNA helicase activity"/>
    <property type="evidence" value="ECO:0007669"/>
    <property type="project" value="UniProtKB-EC"/>
</dbReference>
<dbReference type="SMART" id="SM00487">
    <property type="entry name" value="DEXDc"/>
    <property type="match status" value="1"/>
</dbReference>
<dbReference type="PANTHER" id="PTHR47958">
    <property type="entry name" value="ATP-DEPENDENT RNA HELICASE DBP3"/>
    <property type="match status" value="1"/>
</dbReference>
<dbReference type="InterPro" id="IPR014014">
    <property type="entry name" value="RNA_helicase_DEAD_Q_motif"/>
</dbReference>
<dbReference type="PROSITE" id="PS51195">
    <property type="entry name" value="Q_MOTIF"/>
    <property type="match status" value="1"/>
</dbReference>
<dbReference type="InterPro" id="IPR011545">
    <property type="entry name" value="DEAD/DEAH_box_helicase_dom"/>
</dbReference>
<feature type="compositionally biased region" description="Basic and acidic residues" evidence="8">
    <location>
        <begin position="760"/>
        <end position="775"/>
    </location>
</feature>
<dbReference type="SMART" id="SM00490">
    <property type="entry name" value="HELICc"/>
    <property type="match status" value="1"/>
</dbReference>
<dbReference type="GO" id="GO:0003676">
    <property type="term" value="F:nucleic acid binding"/>
    <property type="evidence" value="ECO:0007669"/>
    <property type="project" value="InterPro"/>
</dbReference>
<dbReference type="InterPro" id="IPR001650">
    <property type="entry name" value="Helicase_C-like"/>
</dbReference>
<dbReference type="Proteomes" id="UP000241890">
    <property type="component" value="Unassembled WGS sequence"/>
</dbReference>
<dbReference type="PROSITE" id="PS51192">
    <property type="entry name" value="HELICASE_ATP_BIND_1"/>
    <property type="match status" value="1"/>
</dbReference>
<dbReference type="InParanoid" id="A0A2R5H3C4"/>
<gene>
    <name evidence="12" type="ORF">FCC1311_111372</name>
</gene>
<name>A0A2R5H3C4_9STRA</name>
<evidence type="ECO:0000259" key="9">
    <source>
        <dbReference type="PROSITE" id="PS51192"/>
    </source>
</evidence>
<keyword evidence="3" id="KW-0378">Hydrolase</keyword>
<feature type="short sequence motif" description="Q motif" evidence="7">
    <location>
        <begin position="307"/>
        <end position="335"/>
    </location>
</feature>
<dbReference type="SUPFAM" id="SSF52540">
    <property type="entry name" value="P-loop containing nucleoside triphosphate hydrolases"/>
    <property type="match status" value="1"/>
</dbReference>
<feature type="domain" description="Helicase C-terminal" evidence="10">
    <location>
        <begin position="544"/>
        <end position="690"/>
    </location>
</feature>
<organism evidence="12 13">
    <name type="scientific">Hondaea fermentalgiana</name>
    <dbReference type="NCBI Taxonomy" id="2315210"/>
    <lineage>
        <taxon>Eukaryota</taxon>
        <taxon>Sar</taxon>
        <taxon>Stramenopiles</taxon>
        <taxon>Bigyra</taxon>
        <taxon>Labyrinthulomycetes</taxon>
        <taxon>Thraustochytrida</taxon>
        <taxon>Thraustochytriidae</taxon>
        <taxon>Hondaea</taxon>
    </lineage>
</organism>
<dbReference type="InterPro" id="IPR056149">
    <property type="entry name" value="PRP5/DDX46/KHDC4_KH"/>
</dbReference>
<feature type="compositionally biased region" description="Acidic residues" evidence="8">
    <location>
        <begin position="59"/>
        <end position="74"/>
    </location>
</feature>
<evidence type="ECO:0000313" key="12">
    <source>
        <dbReference type="EMBL" id="GBG34914.1"/>
    </source>
</evidence>
<dbReference type="EMBL" id="BEYU01000229">
    <property type="protein sequence ID" value="GBG34914.1"/>
    <property type="molecule type" value="Genomic_DNA"/>
</dbReference>
<feature type="compositionally biased region" description="Low complexity" evidence="8">
    <location>
        <begin position="193"/>
        <end position="202"/>
    </location>
</feature>
<feature type="compositionally biased region" description="Low complexity" evidence="8">
    <location>
        <begin position="778"/>
        <end position="800"/>
    </location>
</feature>
<dbReference type="Gene3D" id="3.40.50.300">
    <property type="entry name" value="P-loop containing nucleotide triphosphate hydrolases"/>
    <property type="match status" value="2"/>
</dbReference>